<dbReference type="InterPro" id="IPR011335">
    <property type="entry name" value="Restrct_endonuc-II-like"/>
</dbReference>
<dbReference type="Gene3D" id="3.90.1570.10">
    <property type="entry name" value="tt1808, chain A"/>
    <property type="match status" value="1"/>
</dbReference>
<organism evidence="2 3">
    <name type="scientific">Cohnella herbarum</name>
    <dbReference type="NCBI Taxonomy" id="2728023"/>
    <lineage>
        <taxon>Bacteria</taxon>
        <taxon>Bacillati</taxon>
        <taxon>Bacillota</taxon>
        <taxon>Bacilli</taxon>
        <taxon>Bacillales</taxon>
        <taxon>Paenibacillaceae</taxon>
        <taxon>Cohnella</taxon>
    </lineage>
</organism>
<evidence type="ECO:0000313" key="3">
    <source>
        <dbReference type="Proteomes" id="UP000502248"/>
    </source>
</evidence>
<keyword evidence="3" id="KW-1185">Reference proteome</keyword>
<dbReference type="Proteomes" id="UP000502248">
    <property type="component" value="Chromosome"/>
</dbReference>
<dbReference type="CDD" id="cd06260">
    <property type="entry name" value="DUF820-like"/>
    <property type="match status" value="1"/>
</dbReference>
<sequence length="194" mass="22409">MKKREDQPIIREQMVTYDDYARMPDDGKRYEVANGMLELLSAPSPKHQVVSYQMQRLLTNSCNSEYIVFASPIDLILSATEVRQPDLLMIHRSRMEIITHRAIEGIPDLVAEILSPHSVKRDRHKKLKVYAEYRIPEYWIVDPANAALEQYLLTGDDYELLNLYDREEVVQSDRLPCVAFTMEQIVEAAADLPG</sequence>
<feature type="domain" description="Putative restriction endonuclease" evidence="1">
    <location>
        <begin position="18"/>
        <end position="176"/>
    </location>
</feature>
<keyword evidence="2" id="KW-0255">Endonuclease</keyword>
<dbReference type="RefSeq" id="WP_169281149.1">
    <property type="nucleotide sequence ID" value="NZ_CP051680.1"/>
</dbReference>
<name>A0A7Z2VL19_9BACL</name>
<dbReference type="PANTHER" id="PTHR34107:SF4">
    <property type="entry name" value="SLL1222 PROTEIN"/>
    <property type="match status" value="1"/>
</dbReference>
<dbReference type="SUPFAM" id="SSF52980">
    <property type="entry name" value="Restriction endonuclease-like"/>
    <property type="match status" value="1"/>
</dbReference>
<dbReference type="PANTHER" id="PTHR34107">
    <property type="entry name" value="SLL0198 PROTEIN-RELATED"/>
    <property type="match status" value="1"/>
</dbReference>
<proteinExistence type="predicted"/>
<dbReference type="EMBL" id="CP051680">
    <property type="protein sequence ID" value="QJD84869.1"/>
    <property type="molecule type" value="Genomic_DNA"/>
</dbReference>
<dbReference type="KEGG" id="cheb:HH215_17900"/>
<dbReference type="Pfam" id="PF05685">
    <property type="entry name" value="Uma2"/>
    <property type="match status" value="1"/>
</dbReference>
<accession>A0A7Z2VL19</accession>
<dbReference type="InterPro" id="IPR012296">
    <property type="entry name" value="Nuclease_put_TT1808"/>
</dbReference>
<dbReference type="GO" id="GO:0004519">
    <property type="term" value="F:endonuclease activity"/>
    <property type="evidence" value="ECO:0007669"/>
    <property type="project" value="UniProtKB-KW"/>
</dbReference>
<gene>
    <name evidence="2" type="ORF">HH215_17900</name>
</gene>
<dbReference type="AlphaFoldDB" id="A0A7Z2VL19"/>
<protein>
    <submittedName>
        <fullName evidence="2">Uma2 family endonuclease</fullName>
    </submittedName>
</protein>
<evidence type="ECO:0000313" key="2">
    <source>
        <dbReference type="EMBL" id="QJD84869.1"/>
    </source>
</evidence>
<keyword evidence="2" id="KW-0378">Hydrolase</keyword>
<dbReference type="InterPro" id="IPR008538">
    <property type="entry name" value="Uma2"/>
</dbReference>
<keyword evidence="2" id="KW-0540">Nuclease</keyword>
<evidence type="ECO:0000259" key="1">
    <source>
        <dbReference type="Pfam" id="PF05685"/>
    </source>
</evidence>
<reference evidence="2 3" key="1">
    <citation type="submission" date="2020-04" db="EMBL/GenBank/DDBJ databases">
        <title>Genome sequencing of novel species.</title>
        <authorList>
            <person name="Heo J."/>
            <person name="Kim S.-J."/>
            <person name="Kim J.-S."/>
            <person name="Hong S.-B."/>
            <person name="Kwon S.-W."/>
        </authorList>
    </citation>
    <scope>NUCLEOTIDE SEQUENCE [LARGE SCALE GENOMIC DNA]</scope>
    <source>
        <strain evidence="2 3">MFER-1</strain>
    </source>
</reference>